<organism evidence="2 3">
    <name type="scientific">Conoideocrella luteorostrata</name>
    <dbReference type="NCBI Taxonomy" id="1105319"/>
    <lineage>
        <taxon>Eukaryota</taxon>
        <taxon>Fungi</taxon>
        <taxon>Dikarya</taxon>
        <taxon>Ascomycota</taxon>
        <taxon>Pezizomycotina</taxon>
        <taxon>Sordariomycetes</taxon>
        <taxon>Hypocreomycetidae</taxon>
        <taxon>Hypocreales</taxon>
        <taxon>Clavicipitaceae</taxon>
        <taxon>Conoideocrella</taxon>
    </lineage>
</organism>
<protein>
    <submittedName>
        <fullName evidence="2">Uncharacterized protein</fullName>
    </submittedName>
</protein>
<dbReference type="PANTHER" id="PTHR42834:SF1">
    <property type="entry name" value="ENDONUCLEASE_EXONUCLEASE_PHOSPHATASE FAMILY PROTEIN (AFU_ORTHOLOGUE AFUA_3G09210)"/>
    <property type="match status" value="1"/>
</dbReference>
<comment type="caution">
    <text evidence="2">The sequence shown here is derived from an EMBL/GenBank/DDBJ whole genome shotgun (WGS) entry which is preliminary data.</text>
</comment>
<dbReference type="PANTHER" id="PTHR42834">
    <property type="entry name" value="ENDONUCLEASE/EXONUCLEASE/PHOSPHATASE FAMILY PROTEIN (AFU_ORTHOLOGUE AFUA_3G09210)"/>
    <property type="match status" value="1"/>
</dbReference>
<name>A0AAJ0CET5_9HYPO</name>
<keyword evidence="1" id="KW-0732">Signal</keyword>
<sequence>MKSFTRLAAALGAATSAAAISIAEINGNRFLSPFQDKDVSDVTGLVTAISKDGIYLRSTRPDDDPATSEGLFVFSNTIGKQVRAGDVVTMNGVVKEYRNNNDYLYLTELTKPSNVVVVSSGNAYKPLVIGADTLQPPNKEYSGLDKGGIFGFPNAVTSISKSNPVLDPTAYGLDFWESLVGELVTVKNVFLVSRPNKYGDVWVRGNYTVTGVNGHGGVTMLEGGE</sequence>
<dbReference type="Proteomes" id="UP001251528">
    <property type="component" value="Unassembled WGS sequence"/>
</dbReference>
<dbReference type="CDD" id="cd04486">
    <property type="entry name" value="YhcR_OBF_like"/>
    <property type="match status" value="1"/>
</dbReference>
<gene>
    <name evidence="2" type="ORF">QQS21_011755</name>
</gene>
<reference evidence="2" key="1">
    <citation type="submission" date="2023-06" db="EMBL/GenBank/DDBJ databases">
        <title>Conoideocrella luteorostrata (Hypocreales: Clavicipitaceae), a potential biocontrol fungus for elongate hemlock scale in United States Christmas tree production areas.</title>
        <authorList>
            <person name="Barrett H."/>
            <person name="Lovett B."/>
            <person name="Macias A.M."/>
            <person name="Stajich J.E."/>
            <person name="Kasson M.T."/>
        </authorList>
    </citation>
    <scope>NUCLEOTIDE SEQUENCE</scope>
    <source>
        <strain evidence="2">ARSEF 14590</strain>
    </source>
</reference>
<accession>A0AAJ0CET5</accession>
<proteinExistence type="predicted"/>
<evidence type="ECO:0000313" key="2">
    <source>
        <dbReference type="EMBL" id="KAK2590553.1"/>
    </source>
</evidence>
<dbReference type="AlphaFoldDB" id="A0AAJ0CET5"/>
<keyword evidence="3" id="KW-1185">Reference proteome</keyword>
<evidence type="ECO:0000313" key="3">
    <source>
        <dbReference type="Proteomes" id="UP001251528"/>
    </source>
</evidence>
<feature type="chain" id="PRO_5042465744" evidence="1">
    <location>
        <begin position="20"/>
        <end position="225"/>
    </location>
</feature>
<feature type="signal peptide" evidence="1">
    <location>
        <begin position="1"/>
        <end position="19"/>
    </location>
</feature>
<dbReference type="EMBL" id="JASWJB010000423">
    <property type="protein sequence ID" value="KAK2590553.1"/>
    <property type="molecule type" value="Genomic_DNA"/>
</dbReference>
<evidence type="ECO:0000256" key="1">
    <source>
        <dbReference type="SAM" id="SignalP"/>
    </source>
</evidence>